<feature type="compositionally biased region" description="Polar residues" evidence="8">
    <location>
        <begin position="254"/>
        <end position="276"/>
    </location>
</feature>
<keyword evidence="4 7" id="KW-0863">Zinc-finger</keyword>
<feature type="region of interest" description="Disordered" evidence="8">
    <location>
        <begin position="247"/>
        <end position="278"/>
    </location>
</feature>
<keyword evidence="6" id="KW-0539">Nucleus</keyword>
<feature type="region of interest" description="Disordered" evidence="8">
    <location>
        <begin position="167"/>
        <end position="199"/>
    </location>
</feature>
<dbReference type="Proteomes" id="UP000091820">
    <property type="component" value="Unassembled WGS sequence"/>
</dbReference>
<feature type="compositionally biased region" description="Polar residues" evidence="8">
    <location>
        <begin position="14"/>
        <end position="23"/>
    </location>
</feature>
<proteinExistence type="predicted"/>
<dbReference type="InterPro" id="IPR013087">
    <property type="entry name" value="Znf_C2H2_type"/>
</dbReference>
<feature type="region of interest" description="Disordered" evidence="8">
    <location>
        <begin position="382"/>
        <end position="405"/>
    </location>
</feature>
<feature type="compositionally biased region" description="Polar residues" evidence="8">
    <location>
        <begin position="173"/>
        <end position="194"/>
    </location>
</feature>
<dbReference type="SMART" id="SM00355">
    <property type="entry name" value="ZnF_C2H2"/>
    <property type="match status" value="5"/>
</dbReference>
<feature type="domain" description="C2H2-type" evidence="9">
    <location>
        <begin position="1213"/>
        <end position="1240"/>
    </location>
</feature>
<dbReference type="GO" id="GO:0008270">
    <property type="term" value="F:zinc ion binding"/>
    <property type="evidence" value="ECO:0007669"/>
    <property type="project" value="UniProtKB-KW"/>
</dbReference>
<keyword evidence="3" id="KW-0677">Repeat</keyword>
<dbReference type="FunFam" id="3.30.160.60:FF:000145">
    <property type="entry name" value="Zinc finger protein 574"/>
    <property type="match status" value="1"/>
</dbReference>
<name>A0A1A9W6D1_9MUSC</name>
<reference evidence="11" key="1">
    <citation type="submission" date="2014-03" db="EMBL/GenBank/DDBJ databases">
        <authorList>
            <person name="Aksoy S."/>
            <person name="Warren W."/>
            <person name="Wilson R.K."/>
        </authorList>
    </citation>
    <scope>NUCLEOTIDE SEQUENCE [LARGE SCALE GENOMIC DNA]</scope>
    <source>
        <strain evidence="11">IAEA</strain>
    </source>
</reference>
<feature type="compositionally biased region" description="Polar residues" evidence="8">
    <location>
        <begin position="318"/>
        <end position="338"/>
    </location>
</feature>
<dbReference type="Gene3D" id="3.30.160.60">
    <property type="entry name" value="Classic Zinc Finger"/>
    <property type="match status" value="4"/>
</dbReference>
<feature type="domain" description="C2H2-type" evidence="9">
    <location>
        <begin position="1127"/>
        <end position="1155"/>
    </location>
</feature>
<evidence type="ECO:0000256" key="4">
    <source>
        <dbReference type="ARBA" id="ARBA00022771"/>
    </source>
</evidence>
<feature type="region of interest" description="Disordered" evidence="8">
    <location>
        <begin position="1012"/>
        <end position="1032"/>
    </location>
</feature>
<dbReference type="STRING" id="37001.A0A1A9W6D1"/>
<evidence type="ECO:0000256" key="7">
    <source>
        <dbReference type="PROSITE-ProRule" id="PRU00042"/>
    </source>
</evidence>
<evidence type="ECO:0000313" key="11">
    <source>
        <dbReference type="Proteomes" id="UP000091820"/>
    </source>
</evidence>
<comment type="subcellular location">
    <subcellularLocation>
        <location evidence="1">Nucleus</location>
    </subcellularLocation>
</comment>
<dbReference type="Pfam" id="PF12171">
    <property type="entry name" value="zf-C2H2_jaz"/>
    <property type="match status" value="1"/>
</dbReference>
<feature type="domain" description="C2H2-type" evidence="9">
    <location>
        <begin position="1185"/>
        <end position="1213"/>
    </location>
</feature>
<evidence type="ECO:0000256" key="3">
    <source>
        <dbReference type="ARBA" id="ARBA00022737"/>
    </source>
</evidence>
<feature type="region of interest" description="Disordered" evidence="8">
    <location>
        <begin position="1"/>
        <end position="23"/>
    </location>
</feature>
<dbReference type="GO" id="GO:0005634">
    <property type="term" value="C:nucleus"/>
    <property type="evidence" value="ECO:0007669"/>
    <property type="project" value="UniProtKB-SubCell"/>
</dbReference>
<evidence type="ECO:0000256" key="1">
    <source>
        <dbReference type="ARBA" id="ARBA00004123"/>
    </source>
</evidence>
<dbReference type="Pfam" id="PF00096">
    <property type="entry name" value="zf-C2H2"/>
    <property type="match status" value="1"/>
</dbReference>
<dbReference type="VEuPathDB" id="VectorBase:GBRI007887"/>
<feature type="compositionally biased region" description="Polar residues" evidence="8">
    <location>
        <begin position="1330"/>
        <end position="1340"/>
    </location>
</feature>
<dbReference type="GO" id="GO:0000978">
    <property type="term" value="F:RNA polymerase II cis-regulatory region sequence-specific DNA binding"/>
    <property type="evidence" value="ECO:0007669"/>
    <property type="project" value="TreeGrafter"/>
</dbReference>
<feature type="compositionally biased region" description="Polar residues" evidence="8">
    <location>
        <begin position="537"/>
        <end position="546"/>
    </location>
</feature>
<evidence type="ECO:0000256" key="6">
    <source>
        <dbReference type="ARBA" id="ARBA00023242"/>
    </source>
</evidence>
<keyword evidence="5" id="KW-0862">Zinc</keyword>
<feature type="region of interest" description="Disordered" evidence="8">
    <location>
        <begin position="1330"/>
        <end position="1349"/>
    </location>
</feature>
<dbReference type="InterPro" id="IPR036236">
    <property type="entry name" value="Znf_C2H2_sf"/>
</dbReference>
<dbReference type="SUPFAM" id="SSF57667">
    <property type="entry name" value="beta-beta-alpha zinc fingers"/>
    <property type="match status" value="3"/>
</dbReference>
<dbReference type="EnsemblMetazoa" id="GBRI007887-RA">
    <property type="protein sequence ID" value="GBRI007887-PA"/>
    <property type="gene ID" value="GBRI007887"/>
</dbReference>
<protein>
    <recommendedName>
        <fullName evidence="9">C2H2-type domain-containing protein</fullName>
    </recommendedName>
</protein>
<evidence type="ECO:0000256" key="8">
    <source>
        <dbReference type="SAM" id="MobiDB-lite"/>
    </source>
</evidence>
<reference evidence="10" key="2">
    <citation type="submission" date="2020-05" db="UniProtKB">
        <authorList>
            <consortium name="EnsemblMetazoa"/>
        </authorList>
    </citation>
    <scope>IDENTIFICATION</scope>
    <source>
        <strain evidence="10">IAEA</strain>
    </source>
</reference>
<dbReference type="PROSITE" id="PS00028">
    <property type="entry name" value="ZINC_FINGER_C2H2_1"/>
    <property type="match status" value="5"/>
</dbReference>
<dbReference type="PANTHER" id="PTHR24376:SF216">
    <property type="entry name" value="ZINC FINGER PROTEIN 420-LIKE"/>
    <property type="match status" value="1"/>
</dbReference>
<dbReference type="InterPro" id="IPR022755">
    <property type="entry name" value="Znf_C2H2_jaz"/>
</dbReference>
<evidence type="ECO:0000256" key="5">
    <source>
        <dbReference type="ARBA" id="ARBA00022833"/>
    </source>
</evidence>
<evidence type="ECO:0000259" key="9">
    <source>
        <dbReference type="PROSITE" id="PS50157"/>
    </source>
</evidence>
<feature type="compositionally biased region" description="Basic and acidic residues" evidence="8">
    <location>
        <begin position="707"/>
        <end position="718"/>
    </location>
</feature>
<dbReference type="FunFam" id="3.30.160.60:FF:000446">
    <property type="entry name" value="Zinc finger protein"/>
    <property type="match status" value="1"/>
</dbReference>
<sequence>MSPLRTELGGIGDTSASTSNCHGSNFVNVSDADKINSSNNMITLNESNAINSELDGTQVTKVTKATQNQQQQQQHQQADAQTQLLYVNSRMYATADVSTIKLQFSQNYPAGELYQSSATAHLDLMQSDQTNEQQQQQQQQQHCNYTSYLANSYEQLYQQQQQSHISKQLPQVEQKQGVNAYQNSPSSQVYTNNDYNKENTGHFHSYQEASNTDVQKSISSNNNFNSNNLDSVQSATVTSVSPLISNSSNSSGNYGQMSVSDNVNTVGSSGNPNSPSAALAFQCKSSEHHDHSINTHIASPYASSGYASSPYIKEDQRQQLSPSNADPVTPTKILSSGESGEILDLDSQELLGSSKPISETSGKHLQVIQNASWHQQATESFPSVLQSQASQSSQPSYYRSSQQSPYAGTKVESEYSLISNADSGSIASSPQIMSSFLPAMPADLPPTTTEQNLQEGLSMTISREFQSTSSDLALPSNNMEEKASNWKSNEARRPKNYYCPSCDKSFTSSGHLKRHYNTNLHKNAIKSSGQLDPATLSVPTNYQTPCEPSAKVSRRNAATSIQRKKTVPAPVEPPEPPNGDVSGNQITKQEPVAVSVYGTASSPTSMQQHQSDNCMTQTYQQFVPPIRSTTTYSITSISDSPPNNHFRHHHQQQQQQQQIVINGHPNALAGLSVPTMSTPPSQMRGLLNTTTNTLIKSEPMQTEAAMEDQKPESQDPHFQKVLQHGSPPIQDNPEQLPIQLKTQQIKQEEQMTMVLDLNAAPHHQHQILTPLEYQQHTHLPLIRDNQSRTALQEMITEQYYHNTMPNSTNMPIHTQLIISHQQYQEPQEQHMADHIYTHTPITSPQQRNIMETQSYSIMPLVTSMQPNNMLQLQPVTTIPTANNTRSILSSQHNIHLLPMEAQHMETLTNHTNTPLLPPILPSHIKPSSNNSTIPSFQHLQQAASGQLPLLDHTVTYPHTVIGTSSQLPSNSEILTLDSMAYSNFLASQQQGQLLQVISSKGATTLYTQSSNNTYMAHGSPQEGDLPPNDEYYAAEQNNTSADLPPLPSSSSKTITPLVMEESKTNMKFDVKREKVTSDLELAKASQQSSKIEIETPCRVNKRKRNLKSVSDEQNISFNYIVLPNGRIKCLDCNKDFAKICYLTQHSKSFHHGVYPYRCVKCGKRYQSEERYKAHLPRHDLGEKPHKCQLCPKQFHHKTDLRRHVEAIHGKKQYKCDMCGKRFCRQDHLRKHINTHTKSRMTPRKSSKISRDKHKDEIKTKMSNTQAKQQSSLTMQIQSENTFLNQSLEQNNVIGVDDNNDEQFAINNEYGNGNGKEEYIPIEQYVKLQQQEDQDAIATTSRDAREQERQHQQIQLTQDLNEYSTNVIKTEYQIVEQKFSYTNEENDKDE</sequence>
<keyword evidence="2" id="KW-0479">Metal-binding</keyword>
<feature type="region of interest" description="Disordered" evidence="8">
    <location>
        <begin position="531"/>
        <end position="585"/>
    </location>
</feature>
<keyword evidence="11" id="KW-1185">Reference proteome</keyword>
<feature type="domain" description="C2H2-type" evidence="9">
    <location>
        <begin position="1156"/>
        <end position="1184"/>
    </location>
</feature>
<organism evidence="10 11">
    <name type="scientific">Glossina brevipalpis</name>
    <dbReference type="NCBI Taxonomy" id="37001"/>
    <lineage>
        <taxon>Eukaryota</taxon>
        <taxon>Metazoa</taxon>
        <taxon>Ecdysozoa</taxon>
        <taxon>Arthropoda</taxon>
        <taxon>Hexapoda</taxon>
        <taxon>Insecta</taxon>
        <taxon>Pterygota</taxon>
        <taxon>Neoptera</taxon>
        <taxon>Endopterygota</taxon>
        <taxon>Diptera</taxon>
        <taxon>Brachycera</taxon>
        <taxon>Muscomorpha</taxon>
        <taxon>Hippoboscoidea</taxon>
        <taxon>Glossinidae</taxon>
        <taxon>Glossina</taxon>
    </lineage>
</organism>
<evidence type="ECO:0000313" key="10">
    <source>
        <dbReference type="EnsemblMetazoa" id="GBRI007887-PA"/>
    </source>
</evidence>
<feature type="region of interest" description="Disordered" evidence="8">
    <location>
        <begin position="701"/>
        <end position="720"/>
    </location>
</feature>
<accession>A0A1A9W6D1</accession>
<feature type="region of interest" description="Disordered" evidence="8">
    <location>
        <begin position="314"/>
        <end position="340"/>
    </location>
</feature>
<dbReference type="GO" id="GO:0001228">
    <property type="term" value="F:DNA-binding transcription activator activity, RNA polymerase II-specific"/>
    <property type="evidence" value="ECO:0007669"/>
    <property type="project" value="TreeGrafter"/>
</dbReference>
<dbReference type="PANTHER" id="PTHR24376">
    <property type="entry name" value="ZINC FINGER PROTEIN"/>
    <property type="match status" value="1"/>
</dbReference>
<evidence type="ECO:0000256" key="2">
    <source>
        <dbReference type="ARBA" id="ARBA00022723"/>
    </source>
</evidence>
<dbReference type="PROSITE" id="PS50157">
    <property type="entry name" value="ZINC_FINGER_C2H2_2"/>
    <property type="match status" value="5"/>
</dbReference>
<feature type="domain" description="C2H2-type" evidence="9">
    <location>
        <begin position="497"/>
        <end position="526"/>
    </location>
</feature>